<evidence type="ECO:0000256" key="2">
    <source>
        <dbReference type="ARBA" id="ARBA00022771"/>
    </source>
</evidence>
<keyword evidence="1" id="KW-0479">Metal-binding</keyword>
<dbReference type="SUPFAM" id="SSF144232">
    <property type="entry name" value="HIT/MYND zinc finger-like"/>
    <property type="match status" value="1"/>
</dbReference>
<dbReference type="Proteomes" id="UP000612055">
    <property type="component" value="Unassembled WGS sequence"/>
</dbReference>
<evidence type="ECO:0000256" key="3">
    <source>
        <dbReference type="ARBA" id="ARBA00022833"/>
    </source>
</evidence>
<evidence type="ECO:0000256" key="1">
    <source>
        <dbReference type="ARBA" id="ARBA00022723"/>
    </source>
</evidence>
<reference evidence="6" key="1">
    <citation type="journal article" date="2020" name="bioRxiv">
        <title>Comparative genomics of Chlamydomonas.</title>
        <authorList>
            <person name="Craig R.J."/>
            <person name="Hasan A.R."/>
            <person name="Ness R.W."/>
            <person name="Keightley P.D."/>
        </authorList>
    </citation>
    <scope>NUCLEOTIDE SEQUENCE</scope>
    <source>
        <strain evidence="6">CCAP 11/70</strain>
    </source>
</reference>
<evidence type="ECO:0000313" key="6">
    <source>
        <dbReference type="EMBL" id="KAG2496046.1"/>
    </source>
</evidence>
<evidence type="ECO:0000313" key="7">
    <source>
        <dbReference type="Proteomes" id="UP000612055"/>
    </source>
</evidence>
<accession>A0A836C0P0</accession>
<organism evidence="6 7">
    <name type="scientific">Edaphochlamys debaryana</name>
    <dbReference type="NCBI Taxonomy" id="47281"/>
    <lineage>
        <taxon>Eukaryota</taxon>
        <taxon>Viridiplantae</taxon>
        <taxon>Chlorophyta</taxon>
        <taxon>core chlorophytes</taxon>
        <taxon>Chlorophyceae</taxon>
        <taxon>CS clade</taxon>
        <taxon>Chlamydomonadales</taxon>
        <taxon>Chlamydomonadales incertae sedis</taxon>
        <taxon>Edaphochlamys</taxon>
    </lineage>
</organism>
<protein>
    <recommendedName>
        <fullName evidence="5">MYND-type domain-containing protein</fullName>
    </recommendedName>
</protein>
<name>A0A836C0P0_9CHLO</name>
<dbReference type="InterPro" id="IPR002893">
    <property type="entry name" value="Znf_MYND"/>
</dbReference>
<dbReference type="Pfam" id="PF01753">
    <property type="entry name" value="zf-MYND"/>
    <property type="match status" value="1"/>
</dbReference>
<comment type="caution">
    <text evidence="6">The sequence shown here is derived from an EMBL/GenBank/DDBJ whole genome shotgun (WGS) entry which is preliminary data.</text>
</comment>
<keyword evidence="7" id="KW-1185">Reference proteome</keyword>
<keyword evidence="2 4" id="KW-0863">Zinc-finger</keyword>
<dbReference type="Gene3D" id="6.10.140.2220">
    <property type="match status" value="1"/>
</dbReference>
<dbReference type="OrthoDB" id="563448at2759"/>
<evidence type="ECO:0000259" key="5">
    <source>
        <dbReference type="PROSITE" id="PS50865"/>
    </source>
</evidence>
<dbReference type="PROSITE" id="PS50865">
    <property type="entry name" value="ZF_MYND_2"/>
    <property type="match status" value="1"/>
</dbReference>
<dbReference type="GO" id="GO:0008270">
    <property type="term" value="F:zinc ion binding"/>
    <property type="evidence" value="ECO:0007669"/>
    <property type="project" value="UniProtKB-KW"/>
</dbReference>
<dbReference type="AlphaFoldDB" id="A0A836C0P0"/>
<feature type="domain" description="MYND-type" evidence="5">
    <location>
        <begin position="1025"/>
        <end position="1069"/>
    </location>
</feature>
<dbReference type="EMBL" id="JAEHOE010000021">
    <property type="protein sequence ID" value="KAG2496046.1"/>
    <property type="molecule type" value="Genomic_DNA"/>
</dbReference>
<gene>
    <name evidence="6" type="ORF">HYH03_005966</name>
</gene>
<keyword evidence="3" id="KW-0862">Zinc</keyword>
<proteinExistence type="predicted"/>
<evidence type="ECO:0000256" key="4">
    <source>
        <dbReference type="PROSITE-ProRule" id="PRU00134"/>
    </source>
</evidence>
<sequence length="1078" mass="110687">MPPRQTSSAAARKAAVEEAAEQSRQAAIGKLRELGAQALALKDSEHDCRWTLPQVAEAAEAVSQTGGGWVALGVEGRAGLAALFGLALRRSCPAPSIGVAGIFDDLRDAYASLRAKLAAALKDVDTRPADQMPSPPARRLCAALLKVHILRGYAALLASATASLEAQRPRPPQATFQAATALGEELASLVSVVARLSKTGSTADSNIERLWSEQSELRATELAASGLFEHWARLALALAACEGGEDASFAQAAHMLSAQKALRAVFKPIKAWTSPALLHLLTSHLLALASALDGGPSFGLPLAWSSPAGAAGASSSAAPALVPMAPVPLVDRDGRRLRPGDSRPAGMLLVKEAVTTWEEALGDLTRCVEEDYSAWRRALTLPSGNAVLPPRPPPMLSGPRLFESTALLHTTLYAETVVSALAEGAGADSTNSTQRFACAKQASAIGKDCQKLGEALMRNADHLRCCPGFELGMRVAGAAARNLGRGGDLDARSPQELEALYALHEPAQWRQPVQQVQAPGQAPSGFRPTVRLRLSDAVELGLQGLRLAWAALGAPLSVYDPARGAEGAPAWVVGRVEAYWRVALAWAGQGELLDVGGLVQVLALARWGGTNAGPPARPGLAVAAALSAGYLPTLERVLRQRVVPVFGQMLVMHSGSSWVEIATFAEPRQLAALAATVAKQLSEASAAQQYNTLRDYAAFAAAAFAPGACGLAGAVVRYTDRPPVQERWPVAMSAVAAALLPTAYTVLKSVQSAALEQGKVSDPFAAARDLACLLLSWVPSLLAADYPPLGPPLGPAPACERQATEPPASAAVAAAAGTSASEGEGWLGSLLPACTDLPALLGGAMKMITAEGSNSKLVRPFQAATWAFVTRAPQPLRRAESRTAAMLAALRPANKNATAYAIGIRASQLQTWRDLLGKGGPAARPELLAAVERALGGGGPGLAAVEDGTGAGAGTGAGRGTVAYTGAGPSGSAAAAAGAGGGGARAGEAGAALPEGMQRYAGAASLLLPYREALRLVPGCSHPGCTNLAGPSEAQLPLKGCGGGCGGAARYCSRECQQAHWREGHKAECQGAARAAAA</sequence>